<keyword evidence="3" id="KW-1185">Reference proteome</keyword>
<feature type="compositionally biased region" description="Polar residues" evidence="1">
    <location>
        <begin position="24"/>
        <end position="34"/>
    </location>
</feature>
<organism evidence="2 3">
    <name type="scientific">Stylosanthes scabra</name>
    <dbReference type="NCBI Taxonomy" id="79078"/>
    <lineage>
        <taxon>Eukaryota</taxon>
        <taxon>Viridiplantae</taxon>
        <taxon>Streptophyta</taxon>
        <taxon>Embryophyta</taxon>
        <taxon>Tracheophyta</taxon>
        <taxon>Spermatophyta</taxon>
        <taxon>Magnoliopsida</taxon>
        <taxon>eudicotyledons</taxon>
        <taxon>Gunneridae</taxon>
        <taxon>Pentapetalae</taxon>
        <taxon>rosids</taxon>
        <taxon>fabids</taxon>
        <taxon>Fabales</taxon>
        <taxon>Fabaceae</taxon>
        <taxon>Papilionoideae</taxon>
        <taxon>50 kb inversion clade</taxon>
        <taxon>dalbergioids sensu lato</taxon>
        <taxon>Dalbergieae</taxon>
        <taxon>Pterocarpus clade</taxon>
        <taxon>Stylosanthes</taxon>
    </lineage>
</organism>
<comment type="caution">
    <text evidence="2">The sequence shown here is derived from an EMBL/GenBank/DDBJ whole genome shotgun (WGS) entry which is preliminary data.</text>
</comment>
<sequence>MTAEDEGRSLKASSPAPDSGKAITISSPNNNNGATETIIRVLKKSKNNSKRNLEGYVEAFRPTAPGHSPGVGHSINN</sequence>
<feature type="region of interest" description="Disordered" evidence="1">
    <location>
        <begin position="1"/>
        <end position="34"/>
    </location>
</feature>
<proteinExistence type="predicted"/>
<protein>
    <submittedName>
        <fullName evidence="2">Uncharacterized protein</fullName>
    </submittedName>
</protein>
<evidence type="ECO:0000313" key="3">
    <source>
        <dbReference type="Proteomes" id="UP001341840"/>
    </source>
</evidence>
<evidence type="ECO:0000313" key="2">
    <source>
        <dbReference type="EMBL" id="MED6137415.1"/>
    </source>
</evidence>
<accession>A0ABU6SM60</accession>
<name>A0ABU6SM60_9FABA</name>
<evidence type="ECO:0000256" key="1">
    <source>
        <dbReference type="SAM" id="MobiDB-lite"/>
    </source>
</evidence>
<gene>
    <name evidence="2" type="ORF">PIB30_064841</name>
</gene>
<reference evidence="2 3" key="1">
    <citation type="journal article" date="2023" name="Plants (Basel)">
        <title>Bridging the Gap: Combining Genomics and Transcriptomics Approaches to Understand Stylosanthes scabra, an Orphan Legume from the Brazilian Caatinga.</title>
        <authorList>
            <person name="Ferreira-Neto J.R.C."/>
            <person name="da Silva M.D."/>
            <person name="Binneck E."/>
            <person name="de Melo N.F."/>
            <person name="da Silva R.H."/>
            <person name="de Melo A.L.T.M."/>
            <person name="Pandolfi V."/>
            <person name="Bustamante F.O."/>
            <person name="Brasileiro-Vidal A.C."/>
            <person name="Benko-Iseppon A.M."/>
        </authorList>
    </citation>
    <scope>NUCLEOTIDE SEQUENCE [LARGE SCALE GENOMIC DNA]</scope>
    <source>
        <tissue evidence="2">Leaves</tissue>
    </source>
</reference>
<dbReference type="EMBL" id="JASCZI010061053">
    <property type="protein sequence ID" value="MED6137415.1"/>
    <property type="molecule type" value="Genomic_DNA"/>
</dbReference>
<dbReference type="Proteomes" id="UP001341840">
    <property type="component" value="Unassembled WGS sequence"/>
</dbReference>